<protein>
    <submittedName>
        <fullName evidence="2">8723_t:CDS:1</fullName>
    </submittedName>
</protein>
<accession>A0A9W4X550</accession>
<evidence type="ECO:0000313" key="3">
    <source>
        <dbReference type="Proteomes" id="UP001153678"/>
    </source>
</evidence>
<name>A0A9W4X550_9GLOM</name>
<evidence type="ECO:0000256" key="1">
    <source>
        <dbReference type="SAM" id="MobiDB-lite"/>
    </source>
</evidence>
<reference evidence="2" key="1">
    <citation type="submission" date="2022-08" db="EMBL/GenBank/DDBJ databases">
        <authorList>
            <person name="Kallberg Y."/>
            <person name="Tangrot J."/>
            <person name="Rosling A."/>
        </authorList>
    </citation>
    <scope>NUCLEOTIDE SEQUENCE</scope>
    <source>
        <strain evidence="2">Wild A</strain>
    </source>
</reference>
<dbReference type="AlphaFoldDB" id="A0A9W4X550"/>
<feature type="compositionally biased region" description="Basic and acidic residues" evidence="1">
    <location>
        <begin position="141"/>
        <end position="158"/>
    </location>
</feature>
<feature type="region of interest" description="Disordered" evidence="1">
    <location>
        <begin position="139"/>
        <end position="210"/>
    </location>
</feature>
<comment type="caution">
    <text evidence="2">The sequence shown here is derived from an EMBL/GenBank/DDBJ whole genome shotgun (WGS) entry which is preliminary data.</text>
</comment>
<dbReference type="Proteomes" id="UP001153678">
    <property type="component" value="Unassembled WGS sequence"/>
</dbReference>
<dbReference type="EMBL" id="CAMKVN010012957">
    <property type="protein sequence ID" value="CAI2195735.1"/>
    <property type="molecule type" value="Genomic_DNA"/>
</dbReference>
<gene>
    <name evidence="2" type="ORF">FWILDA_LOCUS17226</name>
</gene>
<organism evidence="2 3">
    <name type="scientific">Funneliformis geosporum</name>
    <dbReference type="NCBI Taxonomy" id="1117311"/>
    <lineage>
        <taxon>Eukaryota</taxon>
        <taxon>Fungi</taxon>
        <taxon>Fungi incertae sedis</taxon>
        <taxon>Mucoromycota</taxon>
        <taxon>Glomeromycotina</taxon>
        <taxon>Glomeromycetes</taxon>
        <taxon>Glomerales</taxon>
        <taxon>Glomeraceae</taxon>
        <taxon>Funneliformis</taxon>
    </lineage>
</organism>
<proteinExistence type="predicted"/>
<feature type="non-terminal residue" evidence="2">
    <location>
        <position position="210"/>
    </location>
</feature>
<evidence type="ECO:0000313" key="2">
    <source>
        <dbReference type="EMBL" id="CAI2195735.1"/>
    </source>
</evidence>
<sequence length="210" mass="24632">MSVPPVNTGREDPADFDQEIYDRQQARLVAEREKNLELAKNFRNIQNRLLYLLTYVGEDLNSFRELDNFCNEACIDEQGLRQVIREMNPDYLEILEDFEDRQDVQEAIIHLEPYRSSNNEAKNLYESLHRLKESVILSQQQEERERTQRRNEELEGYKNDAIQAEDYYVSSYNESPAEEKKANEGNAATNNSDHDNDPQKSPLSEPPNEE</sequence>
<keyword evidence="3" id="KW-1185">Reference proteome</keyword>